<organism evidence="2 3">
    <name type="scientific">Pseudomonas kuykendallii</name>
    <dbReference type="NCBI Taxonomy" id="1007099"/>
    <lineage>
        <taxon>Bacteria</taxon>
        <taxon>Pseudomonadati</taxon>
        <taxon>Pseudomonadota</taxon>
        <taxon>Gammaproteobacteria</taxon>
        <taxon>Pseudomonadales</taxon>
        <taxon>Pseudomonadaceae</taxon>
        <taxon>Pseudomonas</taxon>
    </lineage>
</organism>
<dbReference type="Proteomes" id="UP000243778">
    <property type="component" value="Unassembled WGS sequence"/>
</dbReference>
<accession>A0A1H3D1N1</accession>
<evidence type="ECO:0000256" key="1">
    <source>
        <dbReference type="ARBA" id="ARBA00022801"/>
    </source>
</evidence>
<dbReference type="GO" id="GO:0016787">
    <property type="term" value="F:hydrolase activity"/>
    <property type="evidence" value="ECO:0007669"/>
    <property type="project" value="UniProtKB-KW"/>
</dbReference>
<dbReference type="InterPro" id="IPR029033">
    <property type="entry name" value="His_PPase_superfam"/>
</dbReference>
<sequence length="240" mass="26606">MKADVGSIYLIRHGQASFGADDYDVLSATGVRQAEVLGDHLARVGITFDRCLSGDLRRQQHTGATAVARMRDAGLTIPELETDAAFNEFKADEVIRAHLPDILAEEPDALHIMRNAAEHRAEFQRLFSLIIGRWISGEHEREGLQSWQSFLDQARSGLERLLSSAGPRDRIVVFTSGGTISALLQLIIGVPAVKAFELNWQIVNTSLSHLRFRGNEVSLASFNSHAHLELLKAPELITYR</sequence>
<dbReference type="EMBL" id="FNNU01000005">
    <property type="protein sequence ID" value="SDX60275.1"/>
    <property type="molecule type" value="Genomic_DNA"/>
</dbReference>
<proteinExistence type="predicted"/>
<evidence type="ECO:0000313" key="2">
    <source>
        <dbReference type="EMBL" id="SDX60275.1"/>
    </source>
</evidence>
<reference evidence="3" key="1">
    <citation type="submission" date="2016-10" db="EMBL/GenBank/DDBJ databases">
        <authorList>
            <person name="Varghese N."/>
            <person name="Submissions S."/>
        </authorList>
    </citation>
    <scope>NUCLEOTIDE SEQUENCE [LARGE SCALE GENOMIC DNA]</scope>
    <source>
        <strain evidence="3">NRRL B-59562</strain>
    </source>
</reference>
<dbReference type="CDD" id="cd07067">
    <property type="entry name" value="HP_PGM_like"/>
    <property type="match status" value="1"/>
</dbReference>
<keyword evidence="3" id="KW-1185">Reference proteome</keyword>
<dbReference type="InterPro" id="IPR051021">
    <property type="entry name" value="Mito_Ser/Thr_phosphatase"/>
</dbReference>
<dbReference type="Pfam" id="PF00300">
    <property type="entry name" value="His_Phos_1"/>
    <property type="match status" value="1"/>
</dbReference>
<dbReference type="STRING" id="1007099.SAMN05216287_3257"/>
<dbReference type="Gene3D" id="3.40.50.1240">
    <property type="entry name" value="Phosphoglycerate mutase-like"/>
    <property type="match status" value="1"/>
</dbReference>
<protein>
    <submittedName>
        <fullName evidence="2">Broad specificity phosphatase PhoE</fullName>
    </submittedName>
</protein>
<gene>
    <name evidence="2" type="ORF">SAMN05216287_3257</name>
</gene>
<name>A0A1H3D1N1_9PSED</name>
<dbReference type="SMART" id="SM00855">
    <property type="entry name" value="PGAM"/>
    <property type="match status" value="1"/>
</dbReference>
<evidence type="ECO:0000313" key="3">
    <source>
        <dbReference type="Proteomes" id="UP000243778"/>
    </source>
</evidence>
<dbReference type="PANTHER" id="PTHR20935:SF0">
    <property type="entry name" value="SERINE_THREONINE-PROTEIN PHOSPHATASE PGAM5, MITOCHONDRIAL"/>
    <property type="match status" value="1"/>
</dbReference>
<dbReference type="InterPro" id="IPR013078">
    <property type="entry name" value="His_Pase_superF_clade-1"/>
</dbReference>
<dbReference type="SUPFAM" id="SSF53254">
    <property type="entry name" value="Phosphoglycerate mutase-like"/>
    <property type="match status" value="1"/>
</dbReference>
<dbReference type="PANTHER" id="PTHR20935">
    <property type="entry name" value="PHOSPHOGLYCERATE MUTASE-RELATED"/>
    <property type="match status" value="1"/>
</dbReference>
<dbReference type="AlphaFoldDB" id="A0A1H3D1N1"/>
<keyword evidence="1" id="KW-0378">Hydrolase</keyword>